<dbReference type="Proteomes" id="UP000887023">
    <property type="component" value="Chromosome"/>
</dbReference>
<reference evidence="1" key="1">
    <citation type="submission" date="2021-07" db="EMBL/GenBank/DDBJ databases">
        <title>Candidatus Kaistella beijingensis sp. nov. isolated from a municipal wastewater treatment plant is involved in sludge foaming.</title>
        <authorList>
            <person name="Song Y."/>
            <person name="Liu S.-J."/>
        </authorList>
    </citation>
    <scope>NUCLEOTIDE SEQUENCE</scope>
    <source>
        <strain evidence="1">DSM 43998</strain>
    </source>
</reference>
<evidence type="ECO:0008006" key="3">
    <source>
        <dbReference type="Google" id="ProtNLM"/>
    </source>
</evidence>
<evidence type="ECO:0000313" key="1">
    <source>
        <dbReference type="EMBL" id="QXQ14476.1"/>
    </source>
</evidence>
<keyword evidence="2" id="KW-1185">Reference proteome</keyword>
<proteinExistence type="predicted"/>
<dbReference type="EMBL" id="CP079105">
    <property type="protein sequence ID" value="QXQ14476.1"/>
    <property type="molecule type" value="Genomic_DNA"/>
</dbReference>
<protein>
    <recommendedName>
        <fullName evidence="3">Recombinase A</fullName>
    </recommendedName>
</protein>
<evidence type="ECO:0000313" key="2">
    <source>
        <dbReference type="Proteomes" id="UP000887023"/>
    </source>
</evidence>
<gene>
    <name evidence="1" type="ORF">KV203_03435</name>
</gene>
<accession>A0ABX8SFK5</accession>
<organism evidence="1 2">
    <name type="scientific">Skermania pinensis</name>
    <dbReference type="NCBI Taxonomy" id="39122"/>
    <lineage>
        <taxon>Bacteria</taxon>
        <taxon>Bacillati</taxon>
        <taxon>Actinomycetota</taxon>
        <taxon>Actinomycetes</taxon>
        <taxon>Mycobacteriales</taxon>
        <taxon>Gordoniaceae</taxon>
        <taxon>Skermania</taxon>
    </lineage>
</organism>
<name>A0ABX8SFK5_9ACTN</name>
<dbReference type="RefSeq" id="WP_217995924.1">
    <property type="nucleotide sequence ID" value="NZ_CBCRUZ010000003.1"/>
</dbReference>
<sequence length="245" mass="25389">MAGDAGTSDGPIAGLGGRFPHDRIGDLRARVRSAQGRERVRAPLRTLSALADVVPGGLRTGVSYTVRGSTTLALALLAGPSAHGLWCGVVGMPTFGAEAAQALGVDLSRVVLIPAPGADWMVATAALVDVLPLVLLSAPRTVADGDVGRLVARLRQRSATLLVLDDRDAWPRPEARLAVVQSSWSGLGAGHGHLTGQELVVAAYGKWGAPRLTRLILDATGAVRLAPESAARPGREFRRAAEQAS</sequence>